<reference evidence="3" key="1">
    <citation type="journal article" date="2019" name="Int. J. Syst. Evol. Microbiol.">
        <title>The Global Catalogue of Microorganisms (GCM) 10K type strain sequencing project: providing services to taxonomists for standard genome sequencing and annotation.</title>
        <authorList>
            <consortium name="The Broad Institute Genomics Platform"/>
            <consortium name="The Broad Institute Genome Sequencing Center for Infectious Disease"/>
            <person name="Wu L."/>
            <person name="Ma J."/>
        </authorList>
    </citation>
    <scope>NUCLEOTIDE SEQUENCE [LARGE SCALE GENOMIC DNA]</scope>
    <source>
        <strain evidence="3">CCM 7044</strain>
    </source>
</reference>
<comment type="caution">
    <text evidence="2">The sequence shown here is derived from an EMBL/GenBank/DDBJ whole genome shotgun (WGS) entry which is preliminary data.</text>
</comment>
<gene>
    <name evidence="2" type="ORF">ACFS27_23075</name>
</gene>
<evidence type="ECO:0000313" key="2">
    <source>
        <dbReference type="EMBL" id="MFD2796463.1"/>
    </source>
</evidence>
<name>A0ABW5W1J6_9MICO</name>
<dbReference type="InterPro" id="IPR013830">
    <property type="entry name" value="SGNH_hydro"/>
</dbReference>
<evidence type="ECO:0000259" key="1">
    <source>
        <dbReference type="Pfam" id="PF13472"/>
    </source>
</evidence>
<dbReference type="Pfam" id="PF13472">
    <property type="entry name" value="Lipase_GDSL_2"/>
    <property type="match status" value="1"/>
</dbReference>
<dbReference type="EMBL" id="JBHUOG010000002">
    <property type="protein sequence ID" value="MFD2796463.1"/>
    <property type="molecule type" value="Genomic_DNA"/>
</dbReference>
<dbReference type="Gene3D" id="2.60.120.260">
    <property type="entry name" value="Galactose-binding domain-like"/>
    <property type="match status" value="1"/>
</dbReference>
<proteinExistence type="predicted"/>
<organism evidence="2 3">
    <name type="scientific">Promicromonospora vindobonensis</name>
    <dbReference type="NCBI Taxonomy" id="195748"/>
    <lineage>
        <taxon>Bacteria</taxon>
        <taxon>Bacillati</taxon>
        <taxon>Actinomycetota</taxon>
        <taxon>Actinomycetes</taxon>
        <taxon>Micrococcales</taxon>
        <taxon>Promicromonosporaceae</taxon>
        <taxon>Promicromonospora</taxon>
    </lineage>
</organism>
<sequence>MPSYRLTDNVIDLVGAPSRIVIDGRIAPTRVLSELRYQLPNAFTKFIVDNAAGVRLRFRTSATRLELTGRVYRSAYVGTPPLPAVFELVEDGDVRATRQVEDGGIANIDHLENTTEYVDAGNTTVIFDGLPAKDRVVEIWLPNTASIELHEVISDAPIQRAEIADTVRWIHYGSSISHMTIPGGPTRTWPAMASRILGWDGTNLGFGGNAMLDPFAARTIRALPADIITLKLGINVVNYDAMTVRTFAPAVHGFLDTIRETQPHTPIVVISPIACPAVEDRPGPTGVDAEFRVTAAEGEPAHGDDSLTLQRIRRILEAIVADRSPTDSALVYLDGPELFSQADDIAGFTVDGIHPNLGGAELIAQRFAKFADQTFPQLALSRP</sequence>
<dbReference type="RefSeq" id="WP_377188090.1">
    <property type="nucleotide sequence ID" value="NZ_JBHUOG010000002.1"/>
</dbReference>
<dbReference type="Gene3D" id="3.40.50.1110">
    <property type="entry name" value="SGNH hydrolase"/>
    <property type="match status" value="1"/>
</dbReference>
<protein>
    <submittedName>
        <fullName evidence="2">GDSL-type esterase/lipase family protein</fullName>
    </submittedName>
</protein>
<keyword evidence="3" id="KW-1185">Reference proteome</keyword>
<evidence type="ECO:0000313" key="3">
    <source>
        <dbReference type="Proteomes" id="UP001597479"/>
    </source>
</evidence>
<dbReference type="InterPro" id="IPR036514">
    <property type="entry name" value="SGNH_hydro_sf"/>
</dbReference>
<dbReference type="SUPFAM" id="SSF52266">
    <property type="entry name" value="SGNH hydrolase"/>
    <property type="match status" value="1"/>
</dbReference>
<accession>A0ABW5W1J6</accession>
<dbReference type="Proteomes" id="UP001597479">
    <property type="component" value="Unassembled WGS sequence"/>
</dbReference>
<feature type="domain" description="SGNH hydrolase-type esterase" evidence="1">
    <location>
        <begin position="173"/>
        <end position="361"/>
    </location>
</feature>